<dbReference type="EMBL" id="JBHLUU010000028">
    <property type="protein sequence ID" value="MFC0475566.1"/>
    <property type="molecule type" value="Genomic_DNA"/>
</dbReference>
<comment type="caution">
    <text evidence="2">The sequence shown here is derived from an EMBL/GenBank/DDBJ whole genome shotgun (WGS) entry which is preliminary data.</text>
</comment>
<keyword evidence="3" id="KW-1185">Reference proteome</keyword>
<dbReference type="InterPro" id="IPR015943">
    <property type="entry name" value="WD40/YVTN_repeat-like_dom_sf"/>
</dbReference>
<feature type="chain" id="PRO_5045690877" evidence="1">
    <location>
        <begin position="24"/>
        <end position="740"/>
    </location>
</feature>
<evidence type="ECO:0000313" key="2">
    <source>
        <dbReference type="EMBL" id="MFC0475566.1"/>
    </source>
</evidence>
<evidence type="ECO:0000256" key="1">
    <source>
        <dbReference type="SAM" id="SignalP"/>
    </source>
</evidence>
<dbReference type="RefSeq" id="WP_377057983.1">
    <property type="nucleotide sequence ID" value="NZ_JBHLUU010000028.1"/>
</dbReference>
<sequence>MKKGIILVLTTLLLLGIYQPVSAASACDAYKEVTNIWWDGVELKKGQIGRLNVVKDTPLFKLDGDKRTYSKTLKKGEFYRIYAFKPGMLSVGGGYYVDRDEKVTYESPSKAKLQGAECVYNRFENLGSQIQNTIAISGATGYAPDGTALMYVMLQGQPASLVVIDILQNKVWDQKTLPNASSAWAMTVDDNQNVWIGGTPDGHLYQYKPNTKSLNNIGKATSKGTSIHDLESVKSGVVFGSTSTDGKVFRYEAGKGFTDLGQVLEEKTLARSLAYNEQTNTLFAGVGAKAQLVAWNLTTNQKQSILPKKYQGETSVYDLDEENGLLFAKLEPSKKILVFDSQSLEFKKEISASSRGVSSVSPEEDVVYYSHGYALQKYDLSTGVTTQIPGTLKGTEAVSLDIIDLNNKAYPGSSVVGLLGNSGTFLLYNPETSSLQVNKLNLPAQSIPIYNVEKGPNGQIISNGFVSGQVSAYDPLTKATNQLVKVGQAESMVTLNDKLYLGVYPGANLYEFNPSNTAANLLFAVGNGQDRIVAMAADKATNTLFMGTHPKNGEVGGALGIYNPATKSNTIRRNIVSNQSVVSLATSNGYVYGGTSIFSNSKSEGTLTAVFFRLNTKSPNGKIESISLPLTKPRMIHSLVAASNGVIWGLSDGNLFAYDPKTKSTKTINITPTTSGRFKNGNLVIGKDGMIYGTVENKLFLVNPNTMKKTIYPGVTATDITMDDSGVVYFTEGANLWRFR</sequence>
<reference evidence="2 3" key="1">
    <citation type="submission" date="2024-09" db="EMBL/GenBank/DDBJ databases">
        <authorList>
            <person name="Sun Q."/>
            <person name="Mori K."/>
        </authorList>
    </citation>
    <scope>NUCLEOTIDE SEQUENCE [LARGE SCALE GENOMIC DNA]</scope>
    <source>
        <strain evidence="2 3">CGMCC 1.9126</strain>
    </source>
</reference>
<dbReference type="SUPFAM" id="SSF69322">
    <property type="entry name" value="Tricorn protease domain 2"/>
    <property type="match status" value="2"/>
</dbReference>
<gene>
    <name evidence="2" type="ORF">ACFFHF_09925</name>
</gene>
<evidence type="ECO:0000313" key="3">
    <source>
        <dbReference type="Proteomes" id="UP001589738"/>
    </source>
</evidence>
<dbReference type="Gene3D" id="2.130.10.10">
    <property type="entry name" value="YVTN repeat-like/Quinoprotein amine dehydrogenase"/>
    <property type="match status" value="2"/>
</dbReference>
<dbReference type="Proteomes" id="UP001589738">
    <property type="component" value="Unassembled WGS sequence"/>
</dbReference>
<feature type="signal peptide" evidence="1">
    <location>
        <begin position="1"/>
        <end position="23"/>
    </location>
</feature>
<dbReference type="PROSITE" id="PS51257">
    <property type="entry name" value="PROKAR_LIPOPROTEIN"/>
    <property type="match status" value="1"/>
</dbReference>
<accession>A0ABV6KQG3</accession>
<organism evidence="2 3">
    <name type="scientific">Robertmurraya beringensis</name>
    <dbReference type="NCBI Taxonomy" id="641660"/>
    <lineage>
        <taxon>Bacteria</taxon>
        <taxon>Bacillati</taxon>
        <taxon>Bacillota</taxon>
        <taxon>Bacilli</taxon>
        <taxon>Bacillales</taxon>
        <taxon>Bacillaceae</taxon>
        <taxon>Robertmurraya</taxon>
    </lineage>
</organism>
<protein>
    <submittedName>
        <fullName evidence="2">Uncharacterized protein</fullName>
    </submittedName>
</protein>
<proteinExistence type="predicted"/>
<name>A0ABV6KQG3_9BACI</name>
<keyword evidence="1" id="KW-0732">Signal</keyword>